<dbReference type="AlphaFoldDB" id="A0A0C3GQA9"/>
<evidence type="ECO:0000313" key="2">
    <source>
        <dbReference type="Proteomes" id="UP000054321"/>
    </source>
</evidence>
<accession>A0A0C3GQA9</accession>
<evidence type="ECO:0000313" key="1">
    <source>
        <dbReference type="EMBL" id="KIM98200.1"/>
    </source>
</evidence>
<protein>
    <submittedName>
        <fullName evidence="1">Uncharacterized protein</fullName>
    </submittedName>
</protein>
<keyword evidence="2" id="KW-1185">Reference proteome</keyword>
<dbReference type="EMBL" id="KN832880">
    <property type="protein sequence ID" value="KIM98200.1"/>
    <property type="molecule type" value="Genomic_DNA"/>
</dbReference>
<reference evidence="2" key="2">
    <citation type="submission" date="2015-01" db="EMBL/GenBank/DDBJ databases">
        <title>Evolutionary Origins and Diversification of the Mycorrhizal Mutualists.</title>
        <authorList>
            <consortium name="DOE Joint Genome Institute"/>
            <consortium name="Mycorrhizal Genomics Consortium"/>
            <person name="Kohler A."/>
            <person name="Kuo A."/>
            <person name="Nagy L.G."/>
            <person name="Floudas D."/>
            <person name="Copeland A."/>
            <person name="Barry K.W."/>
            <person name="Cichocki N."/>
            <person name="Veneault-Fourrey C."/>
            <person name="LaButti K."/>
            <person name="Lindquist E.A."/>
            <person name="Lipzen A."/>
            <person name="Lundell T."/>
            <person name="Morin E."/>
            <person name="Murat C."/>
            <person name="Riley R."/>
            <person name="Ohm R."/>
            <person name="Sun H."/>
            <person name="Tunlid A."/>
            <person name="Henrissat B."/>
            <person name="Grigoriev I.V."/>
            <person name="Hibbett D.S."/>
            <person name="Martin F."/>
        </authorList>
    </citation>
    <scope>NUCLEOTIDE SEQUENCE [LARGE SCALE GENOMIC DNA]</scope>
    <source>
        <strain evidence="2">Zn</strain>
    </source>
</reference>
<dbReference type="InParanoid" id="A0A0C3GQA9"/>
<dbReference type="OrthoDB" id="5343383at2759"/>
<organism evidence="1 2">
    <name type="scientific">Oidiodendron maius (strain Zn)</name>
    <dbReference type="NCBI Taxonomy" id="913774"/>
    <lineage>
        <taxon>Eukaryota</taxon>
        <taxon>Fungi</taxon>
        <taxon>Dikarya</taxon>
        <taxon>Ascomycota</taxon>
        <taxon>Pezizomycotina</taxon>
        <taxon>Leotiomycetes</taxon>
        <taxon>Leotiomycetes incertae sedis</taxon>
        <taxon>Myxotrichaceae</taxon>
        <taxon>Oidiodendron</taxon>
    </lineage>
</organism>
<proteinExistence type="predicted"/>
<reference evidence="1 2" key="1">
    <citation type="submission" date="2014-04" db="EMBL/GenBank/DDBJ databases">
        <authorList>
            <consortium name="DOE Joint Genome Institute"/>
            <person name="Kuo A."/>
            <person name="Martino E."/>
            <person name="Perotto S."/>
            <person name="Kohler A."/>
            <person name="Nagy L.G."/>
            <person name="Floudas D."/>
            <person name="Copeland A."/>
            <person name="Barry K.W."/>
            <person name="Cichocki N."/>
            <person name="Veneault-Fourrey C."/>
            <person name="LaButti K."/>
            <person name="Lindquist E.A."/>
            <person name="Lipzen A."/>
            <person name="Lundell T."/>
            <person name="Morin E."/>
            <person name="Murat C."/>
            <person name="Sun H."/>
            <person name="Tunlid A."/>
            <person name="Henrissat B."/>
            <person name="Grigoriev I.V."/>
            <person name="Hibbett D.S."/>
            <person name="Martin F."/>
            <person name="Nordberg H.P."/>
            <person name="Cantor M.N."/>
            <person name="Hua S.X."/>
        </authorList>
    </citation>
    <scope>NUCLEOTIDE SEQUENCE [LARGE SCALE GENOMIC DNA]</scope>
    <source>
        <strain evidence="1 2">Zn</strain>
    </source>
</reference>
<gene>
    <name evidence="1" type="ORF">OIDMADRAFT_20036</name>
</gene>
<dbReference type="Proteomes" id="UP000054321">
    <property type="component" value="Unassembled WGS sequence"/>
</dbReference>
<dbReference type="HOGENOM" id="CLU_1835730_0_0_1"/>
<sequence length="140" mass="16136">MLTTQSPNGMTLILDVVKGTIREYSASDMPPGPEELLAVPDDPEHPHNWPALPAVETVWSYVEKIKSLEWIPFRADSDMSFIESYAEEHAELRQILIKNYGWPNAFRREDWINEKETVVKSLRDKIPWLSGRASVPLQYL</sequence>
<name>A0A0C3GQA9_OIDMZ</name>